<dbReference type="InterPro" id="IPR027417">
    <property type="entry name" value="P-loop_NTPase"/>
</dbReference>
<gene>
    <name evidence="8" type="ordered locus">Desru_2246</name>
</gene>
<keyword evidence="2 6" id="KW-0547">Nucleotide-binding</keyword>
<dbReference type="InterPro" id="IPR000808">
    <property type="entry name" value="Mrp-like_CS"/>
</dbReference>
<dbReference type="Pfam" id="PF10609">
    <property type="entry name" value="ParA"/>
    <property type="match status" value="1"/>
</dbReference>
<dbReference type="Proteomes" id="UP000009234">
    <property type="component" value="Chromosome"/>
</dbReference>
<dbReference type="GO" id="GO:0140663">
    <property type="term" value="F:ATP-dependent FeS chaperone activity"/>
    <property type="evidence" value="ECO:0007669"/>
    <property type="project" value="InterPro"/>
</dbReference>
<protein>
    <recommendedName>
        <fullName evidence="6">Iron-sulfur cluster carrier protein</fullName>
    </recommendedName>
</protein>
<dbReference type="SUPFAM" id="SSF52540">
    <property type="entry name" value="P-loop containing nucleoside triphosphate hydrolases"/>
    <property type="match status" value="1"/>
</dbReference>
<sequence>MSNQCSSCGEAKEKSCTEEEMNPLPKLYPGGQSRIGHVIAVMSGKGGVGKSSVTALMAVNLQRQGYKVGILDADITGPSIPKMFGLKKIPANPGLLLPAISRTGIAIMSLNLLLEKEDEPVIWRGPMIAGAVKQFWTDVNWGELDYLLLDLPPGTGDVPLTVMQQIPVDGMVVVTSPQDLALMVVKKAINMAGIMEIPLLGVVQNMAYAVCPKCGERLELFGKALQKGDVLDQLTVLEVLPIDPEFTRLCDHGQVENTATRAFEDIPTLLKVKKQVS</sequence>
<evidence type="ECO:0000256" key="2">
    <source>
        <dbReference type="ARBA" id="ARBA00022741"/>
    </source>
</evidence>
<evidence type="ECO:0000256" key="1">
    <source>
        <dbReference type="ARBA" id="ARBA00022723"/>
    </source>
</evidence>
<dbReference type="InterPro" id="IPR044304">
    <property type="entry name" value="NUBPL-like"/>
</dbReference>
<dbReference type="OrthoDB" id="9809679at2"/>
<keyword evidence="1 6" id="KW-0479">Metal-binding</keyword>
<dbReference type="STRING" id="696281.Desru_2246"/>
<dbReference type="FunFam" id="3.40.50.300:FF:001119">
    <property type="entry name" value="Iron-sulfur cluster carrier protein"/>
    <property type="match status" value="1"/>
</dbReference>
<name>F6DLE7_DESRL</name>
<reference evidence="8 9" key="2">
    <citation type="journal article" date="2012" name="Stand. Genomic Sci.">
        <title>Complete genome sequence of the sulfate-reducing firmicute Desulfotomaculum ruminis type strain (DL(T)).</title>
        <authorList>
            <person name="Spring S."/>
            <person name="Visser M."/>
            <person name="Lu M."/>
            <person name="Copeland A."/>
            <person name="Lapidus A."/>
            <person name="Lucas S."/>
            <person name="Cheng J.F."/>
            <person name="Han C."/>
            <person name="Tapia R."/>
            <person name="Goodwin L.A."/>
            <person name="Pitluck S."/>
            <person name="Ivanova N."/>
            <person name="Land M."/>
            <person name="Hauser L."/>
            <person name="Larimer F."/>
            <person name="Rohde M."/>
            <person name="Goker M."/>
            <person name="Detter J.C."/>
            <person name="Kyrpides N.C."/>
            <person name="Woyke T."/>
            <person name="Schaap P.J."/>
            <person name="Plugge C.M."/>
            <person name="Muyzer G."/>
            <person name="Kuever J."/>
            <person name="Pereira I.A."/>
            <person name="Parshina S.N."/>
            <person name="Bernier-Latmani R."/>
            <person name="Stams A.J."/>
            <person name="Klenk H.P."/>
        </authorList>
    </citation>
    <scope>NUCLEOTIDE SEQUENCE [LARGE SCALE GENOMIC DNA]</scope>
    <source>
        <strain evidence="9">ATCC 23193 / DSM 2154 / NCIB 8452 / DL</strain>
    </source>
</reference>
<dbReference type="InterPro" id="IPR019591">
    <property type="entry name" value="Mrp/NBP35_ATP-bd"/>
</dbReference>
<comment type="similarity">
    <text evidence="6">Belongs to the Mrp/NBP35 ATP-binding proteins family.</text>
</comment>
<dbReference type="InterPro" id="IPR033756">
    <property type="entry name" value="YlxH/NBP35"/>
</dbReference>
<dbReference type="AlphaFoldDB" id="F6DLE7"/>
<dbReference type="EMBL" id="CP002780">
    <property type="protein sequence ID" value="AEG60495.1"/>
    <property type="molecule type" value="Genomic_DNA"/>
</dbReference>
<dbReference type="GO" id="GO:0016887">
    <property type="term" value="F:ATP hydrolysis activity"/>
    <property type="evidence" value="ECO:0007669"/>
    <property type="project" value="UniProtKB-UniRule"/>
</dbReference>
<accession>F6DLE7</accession>
<evidence type="ECO:0000256" key="4">
    <source>
        <dbReference type="ARBA" id="ARBA00023004"/>
    </source>
</evidence>
<dbReference type="HOGENOM" id="CLU_024839_0_2_9"/>
<feature type="region of interest" description="Disordered" evidence="7">
    <location>
        <begin position="1"/>
        <end position="24"/>
    </location>
</feature>
<evidence type="ECO:0000256" key="5">
    <source>
        <dbReference type="ARBA" id="ARBA00023014"/>
    </source>
</evidence>
<keyword evidence="5 6" id="KW-0411">Iron-sulfur</keyword>
<evidence type="ECO:0000313" key="9">
    <source>
        <dbReference type="Proteomes" id="UP000009234"/>
    </source>
</evidence>
<evidence type="ECO:0000313" key="8">
    <source>
        <dbReference type="EMBL" id="AEG60495.1"/>
    </source>
</evidence>
<dbReference type="eggNOG" id="COG0489">
    <property type="taxonomic scope" value="Bacteria"/>
</dbReference>
<dbReference type="PANTHER" id="PTHR42961">
    <property type="entry name" value="IRON-SULFUR PROTEIN NUBPL"/>
    <property type="match status" value="1"/>
</dbReference>
<reference evidence="9" key="1">
    <citation type="submission" date="2011-05" db="EMBL/GenBank/DDBJ databases">
        <title>Complete sequence of Desulfotomaculum ruminis DSM 2154.</title>
        <authorList>
            <person name="Lucas S."/>
            <person name="Copeland A."/>
            <person name="Lapidus A."/>
            <person name="Cheng J.-F."/>
            <person name="Goodwin L."/>
            <person name="Pitluck S."/>
            <person name="Lu M."/>
            <person name="Detter J.C."/>
            <person name="Han C."/>
            <person name="Tapia R."/>
            <person name="Land M."/>
            <person name="Hauser L."/>
            <person name="Kyrpides N."/>
            <person name="Ivanova N."/>
            <person name="Mikhailova N."/>
            <person name="Pagani I."/>
            <person name="Stams A.J.M."/>
            <person name="Plugge C.M."/>
            <person name="Muyzer G."/>
            <person name="Kuever J."/>
            <person name="Parshina S.N."/>
            <person name="Ivanova A.E."/>
            <person name="Nazina T.N."/>
            <person name="Brambilla E."/>
            <person name="Spring S."/>
            <person name="Klenk H.-P."/>
            <person name="Woyke T."/>
        </authorList>
    </citation>
    <scope>NUCLEOTIDE SEQUENCE [LARGE SCALE GENOMIC DNA]</scope>
    <source>
        <strain evidence="9">ATCC 23193 / DSM 2154 / NCIB 8452 / DL</strain>
    </source>
</reference>
<dbReference type="GO" id="GO:0016226">
    <property type="term" value="P:iron-sulfur cluster assembly"/>
    <property type="evidence" value="ECO:0007669"/>
    <property type="project" value="InterPro"/>
</dbReference>
<dbReference type="KEGG" id="dru:Desru_2246"/>
<evidence type="ECO:0000256" key="6">
    <source>
        <dbReference type="HAMAP-Rule" id="MF_02040"/>
    </source>
</evidence>
<dbReference type="GO" id="GO:0005524">
    <property type="term" value="F:ATP binding"/>
    <property type="evidence" value="ECO:0007669"/>
    <property type="project" value="UniProtKB-UniRule"/>
</dbReference>
<dbReference type="GO" id="GO:0051539">
    <property type="term" value="F:4 iron, 4 sulfur cluster binding"/>
    <property type="evidence" value="ECO:0007669"/>
    <property type="project" value="TreeGrafter"/>
</dbReference>
<organism evidence="8 9">
    <name type="scientific">Desulforamulus ruminis (strain ATCC 23193 / DSM 2154 / NCIMB 8452 / DL)</name>
    <name type="common">Desulfotomaculum ruminis</name>
    <dbReference type="NCBI Taxonomy" id="696281"/>
    <lineage>
        <taxon>Bacteria</taxon>
        <taxon>Bacillati</taxon>
        <taxon>Bacillota</taxon>
        <taxon>Clostridia</taxon>
        <taxon>Eubacteriales</taxon>
        <taxon>Peptococcaceae</taxon>
        <taxon>Desulforamulus</taxon>
    </lineage>
</organism>
<evidence type="ECO:0000256" key="7">
    <source>
        <dbReference type="SAM" id="MobiDB-lite"/>
    </source>
</evidence>
<comment type="subunit">
    <text evidence="6">Homodimer.</text>
</comment>
<dbReference type="HAMAP" id="MF_02040">
    <property type="entry name" value="Mrp_NBP35"/>
    <property type="match status" value="1"/>
</dbReference>
<dbReference type="Gene3D" id="3.40.50.300">
    <property type="entry name" value="P-loop containing nucleotide triphosphate hydrolases"/>
    <property type="match status" value="1"/>
</dbReference>
<feature type="binding site" evidence="6">
    <location>
        <begin position="44"/>
        <end position="51"/>
    </location>
    <ligand>
        <name>ATP</name>
        <dbReference type="ChEBI" id="CHEBI:30616"/>
    </ligand>
</feature>
<evidence type="ECO:0000256" key="3">
    <source>
        <dbReference type="ARBA" id="ARBA00022840"/>
    </source>
</evidence>
<dbReference type="RefSeq" id="WP_013842254.1">
    <property type="nucleotide sequence ID" value="NC_015589.1"/>
</dbReference>
<keyword evidence="3 6" id="KW-0067">ATP-binding</keyword>
<dbReference type="CDD" id="cd02037">
    <property type="entry name" value="Mrp_NBP35"/>
    <property type="match status" value="1"/>
</dbReference>
<comment type="function">
    <text evidence="6">Binds and transfers iron-sulfur (Fe-S) clusters to target apoproteins. Can hydrolyze ATP.</text>
</comment>
<dbReference type="GO" id="GO:0046872">
    <property type="term" value="F:metal ion binding"/>
    <property type="evidence" value="ECO:0007669"/>
    <property type="project" value="UniProtKB-KW"/>
</dbReference>
<dbReference type="PROSITE" id="PS01215">
    <property type="entry name" value="MRP"/>
    <property type="match status" value="1"/>
</dbReference>
<dbReference type="PANTHER" id="PTHR42961:SF2">
    <property type="entry name" value="IRON-SULFUR PROTEIN NUBPL"/>
    <property type="match status" value="1"/>
</dbReference>
<keyword evidence="9" id="KW-1185">Reference proteome</keyword>
<proteinExistence type="inferred from homology"/>
<keyword evidence="6" id="KW-0378">Hydrolase</keyword>
<keyword evidence="4 6" id="KW-0408">Iron</keyword>